<evidence type="ECO:0000313" key="2">
    <source>
        <dbReference type="Proteomes" id="UP000824540"/>
    </source>
</evidence>
<dbReference type="Proteomes" id="UP000824540">
    <property type="component" value="Unassembled WGS sequence"/>
</dbReference>
<sequence>MIKKTGGRRFHQPAPLTCPVRFTDIAEEFSPMVVPEAPKIGNLEGAQPLVERFDDSHRLGSGALSQLLAHLNVYCPAEGSGLLPVVGRDQLFPE</sequence>
<reference evidence="1" key="1">
    <citation type="thesis" date="2021" institute="BYU ScholarsArchive" country="Provo, UT, USA">
        <title>Applications of and Algorithms for Genome Assembly and Genomic Analyses with an Emphasis on Marine Teleosts.</title>
        <authorList>
            <person name="Pickett B.D."/>
        </authorList>
    </citation>
    <scope>NUCLEOTIDE SEQUENCE</scope>
    <source>
        <strain evidence="1">HI-2016</strain>
    </source>
</reference>
<gene>
    <name evidence="1" type="ORF">JZ751_011335</name>
</gene>
<comment type="caution">
    <text evidence="1">The sequence shown here is derived from an EMBL/GenBank/DDBJ whole genome shotgun (WGS) entry which is preliminary data.</text>
</comment>
<organism evidence="1 2">
    <name type="scientific">Albula glossodonta</name>
    <name type="common">roundjaw bonefish</name>
    <dbReference type="NCBI Taxonomy" id="121402"/>
    <lineage>
        <taxon>Eukaryota</taxon>
        <taxon>Metazoa</taxon>
        <taxon>Chordata</taxon>
        <taxon>Craniata</taxon>
        <taxon>Vertebrata</taxon>
        <taxon>Euteleostomi</taxon>
        <taxon>Actinopterygii</taxon>
        <taxon>Neopterygii</taxon>
        <taxon>Teleostei</taxon>
        <taxon>Albuliformes</taxon>
        <taxon>Albulidae</taxon>
        <taxon>Albula</taxon>
    </lineage>
</organism>
<dbReference type="AlphaFoldDB" id="A0A8T2ML36"/>
<proteinExistence type="predicted"/>
<keyword evidence="2" id="KW-1185">Reference proteome</keyword>
<accession>A0A8T2ML36</accession>
<evidence type="ECO:0000313" key="1">
    <source>
        <dbReference type="EMBL" id="KAG9328725.1"/>
    </source>
</evidence>
<dbReference type="EMBL" id="JAFBMS010001904">
    <property type="protein sequence ID" value="KAG9328725.1"/>
    <property type="molecule type" value="Genomic_DNA"/>
</dbReference>
<name>A0A8T2ML36_9TELE</name>
<protein>
    <submittedName>
        <fullName evidence="1">Uncharacterized protein</fullName>
    </submittedName>
</protein>